<name>A0A166S2V6_9PEZI</name>
<dbReference type="EMBL" id="LFIV01000094">
    <property type="protein sequence ID" value="KZL70153.1"/>
    <property type="molecule type" value="Genomic_DNA"/>
</dbReference>
<feature type="region of interest" description="Disordered" evidence="1">
    <location>
        <begin position="56"/>
        <end position="82"/>
    </location>
</feature>
<dbReference type="AlphaFoldDB" id="A0A166S2V6"/>
<keyword evidence="3" id="KW-1185">Reference proteome</keyword>
<comment type="caution">
    <text evidence="2">The sequence shown here is derived from an EMBL/GenBank/DDBJ whole genome shotgun (WGS) entry which is preliminary data.</text>
</comment>
<gene>
    <name evidence="2" type="ORF">CT0861_08682</name>
</gene>
<evidence type="ECO:0000313" key="3">
    <source>
        <dbReference type="Proteomes" id="UP000076552"/>
    </source>
</evidence>
<dbReference type="InterPro" id="IPR019711">
    <property type="entry name" value="ATP_synth_F0_suH"/>
</dbReference>
<reference evidence="2 3" key="1">
    <citation type="submission" date="2015-06" db="EMBL/GenBank/DDBJ databases">
        <title>Survival trade-offs in plant roots during colonization by closely related pathogenic and mutualistic fungi.</title>
        <authorList>
            <person name="Hacquard S."/>
            <person name="Kracher B."/>
            <person name="Hiruma K."/>
            <person name="Weinman A."/>
            <person name="Muench P."/>
            <person name="Garrido Oter R."/>
            <person name="Ver Loren van Themaat E."/>
            <person name="Dallerey J.-F."/>
            <person name="Damm U."/>
            <person name="Henrissat B."/>
            <person name="Lespinet O."/>
            <person name="Thon M."/>
            <person name="Kemen E."/>
            <person name="McHardy A.C."/>
            <person name="Schulze-Lefert P."/>
            <person name="O'Connell R.J."/>
        </authorList>
    </citation>
    <scope>NUCLEOTIDE SEQUENCE [LARGE SCALE GENOMIC DNA]</scope>
    <source>
        <strain evidence="2 3">0861</strain>
    </source>
</reference>
<organism evidence="2 3">
    <name type="scientific">Colletotrichum tofieldiae</name>
    <dbReference type="NCBI Taxonomy" id="708197"/>
    <lineage>
        <taxon>Eukaryota</taxon>
        <taxon>Fungi</taxon>
        <taxon>Dikarya</taxon>
        <taxon>Ascomycota</taxon>
        <taxon>Pezizomycotina</taxon>
        <taxon>Sordariomycetes</taxon>
        <taxon>Hypocreomycetidae</taxon>
        <taxon>Glomerellales</taxon>
        <taxon>Glomerellaceae</taxon>
        <taxon>Colletotrichum</taxon>
        <taxon>Colletotrichum spaethianum species complex</taxon>
    </lineage>
</organism>
<evidence type="ECO:0000256" key="1">
    <source>
        <dbReference type="SAM" id="MobiDB-lite"/>
    </source>
</evidence>
<dbReference type="GO" id="GO:0046933">
    <property type="term" value="F:proton-transporting ATP synthase activity, rotational mechanism"/>
    <property type="evidence" value="ECO:0007669"/>
    <property type="project" value="TreeGrafter"/>
</dbReference>
<dbReference type="Proteomes" id="UP000076552">
    <property type="component" value="Unassembled WGS sequence"/>
</dbReference>
<sequence length="128" mass="14138">MLVQLSRATRAASAVSRLARPSAVQMRGFIAPTVSRRADFVQELYLKELKAYKPTPVKDSDAQGQVQTFSLPQTPKSPEETDLAASLKEYESMAVEVEGQDASAVAANGEPVKHDWLMIEEDEEEPHH</sequence>
<protein>
    <submittedName>
        <fullName evidence="2">ATP synthase complex subunit H</fullName>
    </submittedName>
</protein>
<feature type="compositionally biased region" description="Polar residues" evidence="1">
    <location>
        <begin position="62"/>
        <end position="76"/>
    </location>
</feature>
<dbReference type="STRING" id="708197.A0A166S2V6"/>
<dbReference type="PANTHER" id="PTHR28207">
    <property type="entry name" value="ATP SYNTHASE SUBUNIT H, MITOCHONDRIAL"/>
    <property type="match status" value="1"/>
</dbReference>
<evidence type="ECO:0000313" key="2">
    <source>
        <dbReference type="EMBL" id="KZL70153.1"/>
    </source>
</evidence>
<dbReference type="PANTHER" id="PTHR28207:SF1">
    <property type="entry name" value="ATP SYNTHASE SUBUNIT H, MITOCHONDRIAL"/>
    <property type="match status" value="1"/>
</dbReference>
<proteinExistence type="predicted"/>
<dbReference type="Pfam" id="PF10775">
    <property type="entry name" value="ATP_sub_h"/>
    <property type="match status" value="1"/>
</dbReference>
<accession>A0A166S2V6</accession>